<feature type="compositionally biased region" description="Polar residues" evidence="1">
    <location>
        <begin position="12"/>
        <end position="21"/>
    </location>
</feature>
<sequence length="529" mass="57663">MPPKRHSRKTAAHQTKSTSGKTKPATRKTALARQRDDTGTSIPGPRLFEHPVPARIARIMQNVGVRRTDLEGRPVDCVDKEPAATTGRGRGLGMEEPEEYPVPARIARIMANVGVRRPELEGLVAEYMGRDKCTDLIARIRALEAGATGEVGQAAALVPSPPARSEASAAAAAPITITPSTAAASAAAEAECEGLVANELRTAVLEHVTCADHHDQEARVPRTDLAASSFLPLRTTFPDRLHITASMNAELNALLDEVSELYRPKQNDGVDSSDEVEQALPLRWPRLRNEVHAPWRFQDRAVARPRANELVWPRLTSEGGEANALENCRRAPDTCRVVQSDSTQAHNATADLWSSLFACDAGSPGALHTRLRPEHEFWSPRQAAHQTDENARPPGAIREFLLRGAACAAAAPYPIVRAPGPRRYLEDRVNATWPLEPPSPVLKPDVRGRPPAGTRAAAARPNCRKLVGDPKTIPDVPPLRLPPALFRMSWRAPMRIATMAELGRMRRAAEHAEPNDANDEDDEDSDEGY</sequence>
<organism evidence="2 3">
    <name type="scientific">Auricularia subglabra (strain TFB-10046 / SS5)</name>
    <name type="common">White-rot fungus</name>
    <name type="synonym">Auricularia delicata (strain TFB10046)</name>
    <dbReference type="NCBI Taxonomy" id="717982"/>
    <lineage>
        <taxon>Eukaryota</taxon>
        <taxon>Fungi</taxon>
        <taxon>Dikarya</taxon>
        <taxon>Basidiomycota</taxon>
        <taxon>Agaricomycotina</taxon>
        <taxon>Agaricomycetes</taxon>
        <taxon>Auriculariales</taxon>
        <taxon>Auriculariaceae</taxon>
        <taxon>Auricularia</taxon>
    </lineage>
</organism>
<proteinExistence type="predicted"/>
<feature type="compositionally biased region" description="Low complexity" evidence="1">
    <location>
        <begin position="449"/>
        <end position="460"/>
    </location>
</feature>
<dbReference type="EMBL" id="JH687793">
    <property type="protein sequence ID" value="EJD41410.1"/>
    <property type="molecule type" value="Genomic_DNA"/>
</dbReference>
<reference evidence="3" key="1">
    <citation type="journal article" date="2012" name="Science">
        <title>The Paleozoic origin of enzymatic lignin decomposition reconstructed from 31 fungal genomes.</title>
        <authorList>
            <person name="Floudas D."/>
            <person name="Binder M."/>
            <person name="Riley R."/>
            <person name="Barry K."/>
            <person name="Blanchette R.A."/>
            <person name="Henrissat B."/>
            <person name="Martinez A.T."/>
            <person name="Otillar R."/>
            <person name="Spatafora J.W."/>
            <person name="Yadav J.S."/>
            <person name="Aerts A."/>
            <person name="Benoit I."/>
            <person name="Boyd A."/>
            <person name="Carlson A."/>
            <person name="Copeland A."/>
            <person name="Coutinho P.M."/>
            <person name="de Vries R.P."/>
            <person name="Ferreira P."/>
            <person name="Findley K."/>
            <person name="Foster B."/>
            <person name="Gaskell J."/>
            <person name="Glotzer D."/>
            <person name="Gorecki P."/>
            <person name="Heitman J."/>
            <person name="Hesse C."/>
            <person name="Hori C."/>
            <person name="Igarashi K."/>
            <person name="Jurgens J.A."/>
            <person name="Kallen N."/>
            <person name="Kersten P."/>
            <person name="Kohler A."/>
            <person name="Kuees U."/>
            <person name="Kumar T.K.A."/>
            <person name="Kuo A."/>
            <person name="LaButti K."/>
            <person name="Larrondo L.F."/>
            <person name="Lindquist E."/>
            <person name="Ling A."/>
            <person name="Lombard V."/>
            <person name="Lucas S."/>
            <person name="Lundell T."/>
            <person name="Martin R."/>
            <person name="McLaughlin D.J."/>
            <person name="Morgenstern I."/>
            <person name="Morin E."/>
            <person name="Murat C."/>
            <person name="Nagy L.G."/>
            <person name="Nolan M."/>
            <person name="Ohm R.A."/>
            <person name="Patyshakuliyeva A."/>
            <person name="Rokas A."/>
            <person name="Ruiz-Duenas F.J."/>
            <person name="Sabat G."/>
            <person name="Salamov A."/>
            <person name="Samejima M."/>
            <person name="Schmutz J."/>
            <person name="Slot J.C."/>
            <person name="St John F."/>
            <person name="Stenlid J."/>
            <person name="Sun H."/>
            <person name="Sun S."/>
            <person name="Syed K."/>
            <person name="Tsang A."/>
            <person name="Wiebenga A."/>
            <person name="Young D."/>
            <person name="Pisabarro A."/>
            <person name="Eastwood D.C."/>
            <person name="Martin F."/>
            <person name="Cullen D."/>
            <person name="Grigoriev I.V."/>
            <person name="Hibbett D.S."/>
        </authorList>
    </citation>
    <scope>NUCLEOTIDE SEQUENCE [LARGE SCALE GENOMIC DNA]</scope>
    <source>
        <strain evidence="3">TFB10046</strain>
    </source>
</reference>
<feature type="region of interest" description="Disordered" evidence="1">
    <location>
        <begin position="1"/>
        <end position="48"/>
    </location>
</feature>
<dbReference type="AlphaFoldDB" id="J0WXD8"/>
<dbReference type="KEGG" id="adl:AURDEDRAFT_127132"/>
<name>J0WXD8_AURST</name>
<dbReference type="InParanoid" id="J0WXD8"/>
<evidence type="ECO:0000256" key="1">
    <source>
        <dbReference type="SAM" id="MobiDB-lite"/>
    </source>
</evidence>
<accession>J0WXD8</accession>
<protein>
    <submittedName>
        <fullName evidence="2">Uncharacterized protein</fullName>
    </submittedName>
</protein>
<feature type="compositionally biased region" description="Acidic residues" evidence="1">
    <location>
        <begin position="516"/>
        <end position="529"/>
    </location>
</feature>
<dbReference type="Proteomes" id="UP000006514">
    <property type="component" value="Unassembled WGS sequence"/>
</dbReference>
<feature type="region of interest" description="Disordered" evidence="1">
    <location>
        <begin position="77"/>
        <end position="96"/>
    </location>
</feature>
<evidence type="ECO:0000313" key="3">
    <source>
        <dbReference type="Proteomes" id="UP000006514"/>
    </source>
</evidence>
<keyword evidence="3" id="KW-1185">Reference proteome</keyword>
<gene>
    <name evidence="2" type="ORF">AURDEDRAFT_127132</name>
</gene>
<feature type="region of interest" description="Disordered" evidence="1">
    <location>
        <begin position="440"/>
        <end position="460"/>
    </location>
</feature>
<evidence type="ECO:0000313" key="2">
    <source>
        <dbReference type="EMBL" id="EJD41410.1"/>
    </source>
</evidence>
<feature type="region of interest" description="Disordered" evidence="1">
    <location>
        <begin position="507"/>
        <end position="529"/>
    </location>
</feature>
<feature type="compositionally biased region" description="Basic residues" evidence="1">
    <location>
        <begin position="1"/>
        <end position="11"/>
    </location>
</feature>